<organism evidence="15 16">
    <name type="scientific">Puccinia striiformis</name>
    <dbReference type="NCBI Taxonomy" id="27350"/>
    <lineage>
        <taxon>Eukaryota</taxon>
        <taxon>Fungi</taxon>
        <taxon>Dikarya</taxon>
        <taxon>Basidiomycota</taxon>
        <taxon>Pucciniomycotina</taxon>
        <taxon>Pucciniomycetes</taxon>
        <taxon>Pucciniales</taxon>
        <taxon>Pucciniaceae</taxon>
        <taxon>Puccinia</taxon>
    </lineage>
</organism>
<accession>A0A2S4WGZ0</accession>
<dbReference type="GO" id="GO:0005777">
    <property type="term" value="C:peroxisome"/>
    <property type="evidence" value="ECO:0007669"/>
    <property type="project" value="UniProtKB-SubCell"/>
</dbReference>
<evidence type="ECO:0000256" key="4">
    <source>
        <dbReference type="ARBA" id="ARBA00022679"/>
    </source>
</evidence>
<evidence type="ECO:0000313" key="15">
    <source>
        <dbReference type="EMBL" id="POW21060.1"/>
    </source>
</evidence>
<dbReference type="InterPro" id="IPR020617">
    <property type="entry name" value="Thiolase_C"/>
</dbReference>
<evidence type="ECO:0000256" key="5">
    <source>
        <dbReference type="ARBA" id="ARBA00022832"/>
    </source>
</evidence>
<comment type="pathway">
    <text evidence="2">Lipid metabolism; fatty acid metabolism.</text>
</comment>
<comment type="catalytic activity">
    <reaction evidence="10">
        <text>an acyl-CoA + acetyl-CoA = a 3-oxoacyl-CoA + CoA</text>
        <dbReference type="Rhea" id="RHEA:21564"/>
        <dbReference type="ChEBI" id="CHEBI:57287"/>
        <dbReference type="ChEBI" id="CHEBI:57288"/>
        <dbReference type="ChEBI" id="CHEBI:58342"/>
        <dbReference type="ChEBI" id="CHEBI:90726"/>
        <dbReference type="EC" id="2.3.1.16"/>
    </reaction>
</comment>
<dbReference type="OrthoDB" id="5404651at2759"/>
<dbReference type="VEuPathDB" id="FungiDB:PSTT_06707"/>
<keyword evidence="8" id="KW-0576">Peroxisome</keyword>
<protein>
    <recommendedName>
        <fullName evidence="17">Acetyl-CoA acyltransferase</fullName>
    </recommendedName>
</protein>
<dbReference type="GO" id="GO:0006635">
    <property type="term" value="P:fatty acid beta-oxidation"/>
    <property type="evidence" value="ECO:0007669"/>
    <property type="project" value="TreeGrafter"/>
</dbReference>
<dbReference type="PROSITE" id="PS00098">
    <property type="entry name" value="THIOLASE_1"/>
    <property type="match status" value="1"/>
</dbReference>
<dbReference type="GO" id="GO:0003988">
    <property type="term" value="F:acetyl-CoA C-acyltransferase activity"/>
    <property type="evidence" value="ECO:0007669"/>
    <property type="project" value="UniProtKB-EC"/>
</dbReference>
<name>A0A2S4WGZ0_9BASI</name>
<reference evidence="16" key="3">
    <citation type="journal article" date="2018" name="Mol. Plant Microbe Interact.">
        <title>Genome sequence resources for the wheat stripe rust pathogen (Puccinia striiformis f. sp. tritici) and the barley stripe rust pathogen (Puccinia striiformis f. sp. hordei).</title>
        <authorList>
            <person name="Xia C."/>
            <person name="Wang M."/>
            <person name="Yin C."/>
            <person name="Cornejo O.E."/>
            <person name="Hulbert S.H."/>
            <person name="Chen X."/>
        </authorList>
    </citation>
    <scope>NUCLEOTIDE SEQUENCE [LARGE SCALE GENOMIC DNA]</scope>
    <source>
        <strain evidence="16">93TX-2</strain>
    </source>
</reference>
<comment type="similarity">
    <text evidence="3 12">Belongs to the thiolase-like superfamily. Thiolase family.</text>
</comment>
<dbReference type="PIRSF" id="PIRSF000429">
    <property type="entry name" value="Ac-CoA_Ac_transf"/>
    <property type="match status" value="1"/>
</dbReference>
<dbReference type="AlphaFoldDB" id="A0A2S4WGZ0"/>
<evidence type="ECO:0000256" key="1">
    <source>
        <dbReference type="ARBA" id="ARBA00004275"/>
    </source>
</evidence>
<evidence type="ECO:0000256" key="2">
    <source>
        <dbReference type="ARBA" id="ARBA00004872"/>
    </source>
</evidence>
<dbReference type="InterPro" id="IPR020615">
    <property type="entry name" value="Thiolase_acyl_enz_int_AS"/>
</dbReference>
<gene>
    <name evidence="15" type="ORF">PSHT_02841</name>
</gene>
<feature type="active site" description="Acyl-thioester intermediate" evidence="11">
    <location>
        <position position="114"/>
    </location>
</feature>
<sequence length="422" mass="44061">MQSVRQVGATIGSKVGKVAILMKHDDDAVICAAVRTPITRAKKGGFKDMCLEDLLSAALSGVAEKAQLSDKSLVENVAVGNVLAPGGAATVSRMAVLHAGYPNTTALNTVNRQCSSGLAAITQIANEIATGQIDMGIAAGVECMTAGFGAGAMPEVMSDAVTSVPEAADCLLPMGITSENVASQFGITRKEQDEFAANSFAKALAAQRAGKFKEEIIPVKATWSDPKTGDTKEIVVSEDDGIRLAICSEWSTPSRTLTYYLLFSKTGSTHAGNASQVSDGASALLLVRRSVAKKLGLPILGKFYTSAVVGVPPRIMGIGPLYAVKKLLEKCGIRKEEVDFYEINEAFASQAVYSIKELGIPFEKVNPVGGAIAFGHPLGATGARQVATGFAEAKRTRANIFVTSMCIGTGMGMAGLFVNEQS</sequence>
<evidence type="ECO:0000256" key="12">
    <source>
        <dbReference type="RuleBase" id="RU003557"/>
    </source>
</evidence>
<reference evidence="15 16" key="1">
    <citation type="submission" date="2017-12" db="EMBL/GenBank/DDBJ databases">
        <title>Gene loss provides genomic basis for host adaptation in cereal stripe rust fungi.</title>
        <authorList>
            <person name="Xia C."/>
        </authorList>
    </citation>
    <scope>NUCLEOTIDE SEQUENCE [LARGE SCALE GENOMIC DNA]</scope>
    <source>
        <strain evidence="15 16">93TX-2</strain>
    </source>
</reference>
<evidence type="ECO:0000256" key="8">
    <source>
        <dbReference type="ARBA" id="ARBA00023140"/>
    </source>
</evidence>
<comment type="caution">
    <text evidence="15">The sequence shown here is derived from an EMBL/GenBank/DDBJ whole genome shotgun (WGS) entry which is preliminary data.</text>
</comment>
<keyword evidence="7" id="KW-0443">Lipid metabolism</keyword>
<dbReference type="NCBIfam" id="TIGR01930">
    <property type="entry name" value="AcCoA-C-Actrans"/>
    <property type="match status" value="1"/>
</dbReference>
<dbReference type="SUPFAM" id="SSF53901">
    <property type="entry name" value="Thiolase-like"/>
    <property type="match status" value="2"/>
</dbReference>
<comment type="subcellular location">
    <subcellularLocation>
        <location evidence="1">Peroxisome</location>
    </subcellularLocation>
</comment>
<keyword evidence="16" id="KW-1185">Reference proteome</keyword>
<evidence type="ECO:0000259" key="13">
    <source>
        <dbReference type="Pfam" id="PF00108"/>
    </source>
</evidence>
<proteinExistence type="inferred from homology"/>
<dbReference type="PROSITE" id="PS00737">
    <property type="entry name" value="THIOLASE_2"/>
    <property type="match status" value="1"/>
</dbReference>
<dbReference type="Pfam" id="PF02803">
    <property type="entry name" value="Thiolase_C"/>
    <property type="match status" value="1"/>
</dbReference>
<dbReference type="InterPro" id="IPR016039">
    <property type="entry name" value="Thiolase-like"/>
</dbReference>
<feature type="domain" description="Thiolase C-terminal" evidence="14">
    <location>
        <begin position="299"/>
        <end position="417"/>
    </location>
</feature>
<dbReference type="InterPro" id="IPR050215">
    <property type="entry name" value="Thiolase-like_sf_Thiolase"/>
</dbReference>
<dbReference type="GO" id="GO:0010124">
    <property type="term" value="P:phenylacetate catabolic process"/>
    <property type="evidence" value="ECO:0007669"/>
    <property type="project" value="TreeGrafter"/>
</dbReference>
<dbReference type="Pfam" id="PF00108">
    <property type="entry name" value="Thiolase_N"/>
    <property type="match status" value="1"/>
</dbReference>
<evidence type="ECO:0000256" key="7">
    <source>
        <dbReference type="ARBA" id="ARBA00023098"/>
    </source>
</evidence>
<evidence type="ECO:0000256" key="10">
    <source>
        <dbReference type="ARBA" id="ARBA00047605"/>
    </source>
</evidence>
<dbReference type="InterPro" id="IPR020616">
    <property type="entry name" value="Thiolase_N"/>
</dbReference>
<evidence type="ECO:0000256" key="9">
    <source>
        <dbReference type="ARBA" id="ARBA00023315"/>
    </source>
</evidence>
<feature type="active site" description="Proton acceptor" evidence="11">
    <location>
        <position position="376"/>
    </location>
</feature>
<dbReference type="CDD" id="cd00751">
    <property type="entry name" value="thiolase"/>
    <property type="match status" value="1"/>
</dbReference>
<keyword evidence="6" id="KW-0809">Transit peptide</keyword>
<evidence type="ECO:0000259" key="14">
    <source>
        <dbReference type="Pfam" id="PF02803"/>
    </source>
</evidence>
<evidence type="ECO:0000256" key="11">
    <source>
        <dbReference type="PIRSR" id="PIRSR000429-1"/>
    </source>
</evidence>
<dbReference type="VEuPathDB" id="FungiDB:PSHT_02841"/>
<feature type="active site" description="Proton acceptor" evidence="11">
    <location>
        <position position="406"/>
    </location>
</feature>
<dbReference type="Proteomes" id="UP000238274">
    <property type="component" value="Unassembled WGS sequence"/>
</dbReference>
<keyword evidence="4 12" id="KW-0808">Transferase</keyword>
<evidence type="ECO:0008006" key="17">
    <source>
        <dbReference type="Google" id="ProtNLM"/>
    </source>
</evidence>
<keyword evidence="9 12" id="KW-0012">Acyltransferase</keyword>
<evidence type="ECO:0000256" key="3">
    <source>
        <dbReference type="ARBA" id="ARBA00010982"/>
    </source>
</evidence>
<dbReference type="Gene3D" id="3.40.47.10">
    <property type="match status" value="2"/>
</dbReference>
<evidence type="ECO:0000313" key="16">
    <source>
        <dbReference type="Proteomes" id="UP000238274"/>
    </source>
</evidence>
<dbReference type="PANTHER" id="PTHR43853">
    <property type="entry name" value="3-KETOACYL-COA THIOLASE, PEROXISOMAL"/>
    <property type="match status" value="1"/>
</dbReference>
<evidence type="ECO:0000256" key="6">
    <source>
        <dbReference type="ARBA" id="ARBA00022946"/>
    </source>
</evidence>
<feature type="domain" description="Thiolase N-terminal" evidence="13">
    <location>
        <begin position="29"/>
        <end position="290"/>
    </location>
</feature>
<dbReference type="InterPro" id="IPR002155">
    <property type="entry name" value="Thiolase"/>
</dbReference>
<dbReference type="EMBL" id="PKSM01000025">
    <property type="protein sequence ID" value="POW21060.1"/>
    <property type="molecule type" value="Genomic_DNA"/>
</dbReference>
<reference evidence="16" key="2">
    <citation type="journal article" date="2018" name="BMC Genomics">
        <title>Genomic insights into host adaptation between the wheat stripe rust pathogen (Puccinia striiformis f. sp. tritici) and the barley stripe rust pathogen (Puccinia striiformis f. sp. hordei).</title>
        <authorList>
            <person name="Xia C."/>
            <person name="Wang M."/>
            <person name="Yin C."/>
            <person name="Cornejo O.E."/>
            <person name="Hulbert S.H."/>
            <person name="Chen X."/>
        </authorList>
    </citation>
    <scope>NUCLEOTIDE SEQUENCE [LARGE SCALE GENOMIC DNA]</scope>
    <source>
        <strain evidence="16">93TX-2</strain>
    </source>
</reference>
<dbReference type="PANTHER" id="PTHR43853:SF8">
    <property type="entry name" value="3-KETOACYL-COA THIOLASE, PEROXISOMAL"/>
    <property type="match status" value="1"/>
</dbReference>
<dbReference type="InterPro" id="IPR020613">
    <property type="entry name" value="Thiolase_CS"/>
</dbReference>
<keyword evidence="5" id="KW-0276">Fatty acid metabolism</keyword>